<dbReference type="Proteomes" id="UP000276834">
    <property type="component" value="Unassembled WGS sequence"/>
</dbReference>
<gene>
    <name evidence="2" type="ORF">DV515_00004798</name>
</gene>
<accession>A0A3L8SQ58</accession>
<reference evidence="2 3" key="1">
    <citation type="journal article" date="2018" name="Proc. R. Soc. B">
        <title>A non-coding region near Follistatin controls head colour polymorphism in the Gouldian finch.</title>
        <authorList>
            <person name="Toomey M.B."/>
            <person name="Marques C.I."/>
            <person name="Andrade P."/>
            <person name="Araujo P.M."/>
            <person name="Sabatino S."/>
            <person name="Gazda M.A."/>
            <person name="Afonso S."/>
            <person name="Lopes R.J."/>
            <person name="Corbo J.C."/>
            <person name="Carneiro M."/>
        </authorList>
    </citation>
    <scope>NUCLEOTIDE SEQUENCE [LARGE SCALE GENOMIC DNA]</scope>
    <source>
        <strain evidence="2">Red01</strain>
        <tissue evidence="2">Muscle</tissue>
    </source>
</reference>
<proteinExistence type="predicted"/>
<feature type="compositionally biased region" description="Basic and acidic residues" evidence="1">
    <location>
        <begin position="225"/>
        <end position="242"/>
    </location>
</feature>
<keyword evidence="3" id="KW-1185">Reference proteome</keyword>
<feature type="region of interest" description="Disordered" evidence="1">
    <location>
        <begin position="208"/>
        <end position="261"/>
    </location>
</feature>
<dbReference type="OrthoDB" id="9371501at2759"/>
<dbReference type="AlphaFoldDB" id="A0A3L8SQ58"/>
<organism evidence="2 3">
    <name type="scientific">Chloebia gouldiae</name>
    <name type="common">Gouldian finch</name>
    <name type="synonym">Erythrura gouldiae</name>
    <dbReference type="NCBI Taxonomy" id="44316"/>
    <lineage>
        <taxon>Eukaryota</taxon>
        <taxon>Metazoa</taxon>
        <taxon>Chordata</taxon>
        <taxon>Craniata</taxon>
        <taxon>Vertebrata</taxon>
        <taxon>Euteleostomi</taxon>
        <taxon>Archelosauria</taxon>
        <taxon>Archosauria</taxon>
        <taxon>Dinosauria</taxon>
        <taxon>Saurischia</taxon>
        <taxon>Theropoda</taxon>
        <taxon>Coelurosauria</taxon>
        <taxon>Aves</taxon>
        <taxon>Neognathae</taxon>
        <taxon>Neoaves</taxon>
        <taxon>Telluraves</taxon>
        <taxon>Australaves</taxon>
        <taxon>Passeriformes</taxon>
        <taxon>Passeroidea</taxon>
        <taxon>Passeridae</taxon>
        <taxon>Chloebia</taxon>
    </lineage>
</organism>
<evidence type="ECO:0000256" key="1">
    <source>
        <dbReference type="SAM" id="MobiDB-lite"/>
    </source>
</evidence>
<dbReference type="EMBL" id="QUSF01000010">
    <property type="protein sequence ID" value="RLW05902.1"/>
    <property type="molecule type" value="Genomic_DNA"/>
</dbReference>
<comment type="caution">
    <text evidence="2">The sequence shown here is derived from an EMBL/GenBank/DDBJ whole genome shotgun (WGS) entry which is preliminary data.</text>
</comment>
<evidence type="ECO:0000313" key="3">
    <source>
        <dbReference type="Proteomes" id="UP000276834"/>
    </source>
</evidence>
<evidence type="ECO:0000313" key="2">
    <source>
        <dbReference type="EMBL" id="RLW05902.1"/>
    </source>
</evidence>
<protein>
    <submittedName>
        <fullName evidence="2">Uncharacterized protein</fullName>
    </submittedName>
</protein>
<sequence>MAAVLADVELVTRGVTVTVLEAVAKAVLRTMEMGAEEVLGSTVLSSVAPPGVVVPGFVSDLAAVGLRGCATAWQGPKMDEIGIADPRASPHAAQRDLKVGVLAVKAGEGIPVLLLTDKLMLSCSGCVPVMSPGLAMVEACSLSALEPAMGVVGMKASFTWVALVWGMAVVTRLKSEASLGRCEYPDHLENSKPWSSLMELCFPSPGPQSQEGSCRDAQPCSAHSESSHREPQLEQLKHEDQRPLASPGSIMHSQKMPPNKVSCSAMKLRHRIDQ</sequence>
<name>A0A3L8SQ58_CHLGU</name>